<dbReference type="FunFam" id="3.30.60.190:FF:000001">
    <property type="entry name" value="box C/D snoRNA protein 1"/>
    <property type="match status" value="1"/>
</dbReference>
<comment type="similarity">
    <text evidence="9">Belongs to the BCD1 family.</text>
</comment>
<dbReference type="EMBL" id="NLAX01000004">
    <property type="protein sequence ID" value="PKS11964.1"/>
    <property type="molecule type" value="Genomic_DNA"/>
</dbReference>
<evidence type="ECO:0000256" key="6">
    <source>
        <dbReference type="ARBA" id="ARBA00022833"/>
    </source>
</evidence>
<dbReference type="GO" id="GO:0048254">
    <property type="term" value="P:snoRNA localization"/>
    <property type="evidence" value="ECO:0007669"/>
    <property type="project" value="TreeGrafter"/>
</dbReference>
<evidence type="ECO:0000256" key="13">
    <source>
        <dbReference type="PROSITE-ProRule" id="PRU00453"/>
    </source>
</evidence>
<evidence type="ECO:0000256" key="5">
    <source>
        <dbReference type="ARBA" id="ARBA00022771"/>
    </source>
</evidence>
<dbReference type="InterPro" id="IPR007529">
    <property type="entry name" value="Znf_HIT"/>
</dbReference>
<comment type="function">
    <text evidence="8">Required for box C/D snoRNAs accumulation involved in snoRNA processing, snoRNA transport to the nucleolus and ribosome biogenesis.</text>
</comment>
<dbReference type="SUPFAM" id="SSF144232">
    <property type="entry name" value="HIT/MYND zinc finger-like"/>
    <property type="match status" value="1"/>
</dbReference>
<dbReference type="OrthoDB" id="272357at2759"/>
<dbReference type="STRING" id="41688.A0A2N3NHQ9"/>
<organism evidence="16 17">
    <name type="scientific">Lomentospora prolificans</name>
    <dbReference type="NCBI Taxonomy" id="41688"/>
    <lineage>
        <taxon>Eukaryota</taxon>
        <taxon>Fungi</taxon>
        <taxon>Dikarya</taxon>
        <taxon>Ascomycota</taxon>
        <taxon>Pezizomycotina</taxon>
        <taxon>Sordariomycetes</taxon>
        <taxon>Hypocreomycetidae</taxon>
        <taxon>Microascales</taxon>
        <taxon>Microascaceae</taxon>
        <taxon>Lomentospora</taxon>
    </lineage>
</organism>
<keyword evidence="5 13" id="KW-0863">Zinc-finger</keyword>
<evidence type="ECO:0000256" key="9">
    <source>
        <dbReference type="ARBA" id="ARBA00049654"/>
    </source>
</evidence>
<dbReference type="Pfam" id="PF25790">
    <property type="entry name" value="BCD1"/>
    <property type="match status" value="1"/>
</dbReference>
<accession>A0A2N3NHQ9</accession>
<evidence type="ECO:0000256" key="4">
    <source>
        <dbReference type="ARBA" id="ARBA00022723"/>
    </source>
</evidence>
<dbReference type="GO" id="GO:0000492">
    <property type="term" value="P:box C/D snoRNP assembly"/>
    <property type="evidence" value="ECO:0007669"/>
    <property type="project" value="TreeGrafter"/>
</dbReference>
<evidence type="ECO:0000313" key="16">
    <source>
        <dbReference type="EMBL" id="PKS11964.1"/>
    </source>
</evidence>
<dbReference type="VEuPathDB" id="FungiDB:jhhlp_001260"/>
<dbReference type="InterPro" id="IPR057721">
    <property type="entry name" value="BCD1_alpha/beta"/>
</dbReference>
<dbReference type="FunCoup" id="A0A2N3NHQ9">
    <property type="interactions" value="104"/>
</dbReference>
<dbReference type="PROSITE" id="PS51083">
    <property type="entry name" value="ZF_HIT"/>
    <property type="match status" value="1"/>
</dbReference>
<keyword evidence="17" id="KW-1185">Reference proteome</keyword>
<name>A0A2N3NHQ9_9PEZI</name>
<sequence length="430" mass="47820">MADSLLTNLCAICHISAPKYKCPRCATRTCSLQCIKKHKSWSSCSGVRDATAYVPKRTLATPAGVDHDYNFISAIERSRERSENVLVDEKGIVSAKELRPVTVENVEYRFKDGKMRRVLVTRALRGEEGDWGDMRARLKRFGITAVRAPVGMSRRRENGTRYFKRSRRVEWYVEVFLVTGREKERVTMRIVDDLKVSEAFLKNKKTRSFGVEGNAMGGEAKALPFTFQDDKTGAWMAGTTICTQNLRSAVWFDKPHPDRSNSAAPDAVDSLKKRLSFYLSRPPTTSSAPTTLVPFDPEEKLHDVLAGTVVLEYPTLYVLEKGAEIPKGLVVGTKPKAKKRKSWDERGEGGKKRKLIQELEDGEVMSDAGPADKKVGEKEDESDSSSDSSSSSSSDDDDVEAEEVLAEVSLSEGEEEEDGDEDAVLESEGE</sequence>
<evidence type="ECO:0000313" key="17">
    <source>
        <dbReference type="Proteomes" id="UP000233524"/>
    </source>
</evidence>
<keyword evidence="6" id="KW-0862">Zinc</keyword>
<evidence type="ECO:0000256" key="10">
    <source>
        <dbReference type="ARBA" id="ARBA00061949"/>
    </source>
</evidence>
<dbReference type="CDD" id="cd23023">
    <property type="entry name" value="zf-HIT_BCD1"/>
    <property type="match status" value="1"/>
</dbReference>
<feature type="domain" description="HIT-type" evidence="15">
    <location>
        <begin position="10"/>
        <end position="44"/>
    </location>
</feature>
<protein>
    <recommendedName>
        <fullName evidence="11">Box C/D snoRNA protein 1</fullName>
    </recommendedName>
    <alternativeName>
        <fullName evidence="12">Zinc finger HIT domain-containing protein 6</fullName>
    </alternativeName>
</protein>
<evidence type="ECO:0000256" key="12">
    <source>
        <dbReference type="ARBA" id="ARBA00077531"/>
    </source>
</evidence>
<evidence type="ECO:0000259" key="15">
    <source>
        <dbReference type="PROSITE" id="PS51083"/>
    </source>
</evidence>
<keyword evidence="4" id="KW-0479">Metal-binding</keyword>
<evidence type="ECO:0000256" key="2">
    <source>
        <dbReference type="ARBA" id="ARBA00022517"/>
    </source>
</evidence>
<evidence type="ECO:0000256" key="8">
    <source>
        <dbReference type="ARBA" id="ARBA00049598"/>
    </source>
</evidence>
<keyword evidence="2" id="KW-0690">Ribosome biogenesis</keyword>
<keyword evidence="7" id="KW-0832">Ubl conjugation</keyword>
<keyword evidence="1" id="KW-1017">Isopeptide bond</keyword>
<evidence type="ECO:0000256" key="11">
    <source>
        <dbReference type="ARBA" id="ARBA00068630"/>
    </source>
</evidence>
<evidence type="ECO:0000256" key="7">
    <source>
        <dbReference type="ARBA" id="ARBA00022843"/>
    </source>
</evidence>
<comment type="caution">
    <text evidence="16">The sequence shown here is derived from an EMBL/GenBank/DDBJ whole genome shotgun (WGS) entry which is preliminary data.</text>
</comment>
<feature type="compositionally biased region" description="Acidic residues" evidence="14">
    <location>
        <begin position="394"/>
        <end position="405"/>
    </location>
</feature>
<reference evidence="16 17" key="1">
    <citation type="journal article" date="2017" name="G3 (Bethesda)">
        <title>First Draft Genome Sequence of the Pathogenic Fungus Lomentospora prolificans (Formerly Scedosporium prolificans).</title>
        <authorList>
            <person name="Luo R."/>
            <person name="Zimin A."/>
            <person name="Workman R."/>
            <person name="Fan Y."/>
            <person name="Pertea G."/>
            <person name="Grossman N."/>
            <person name="Wear M.P."/>
            <person name="Jia B."/>
            <person name="Miller H."/>
            <person name="Casadevall A."/>
            <person name="Timp W."/>
            <person name="Zhang S.X."/>
            <person name="Salzberg S.L."/>
        </authorList>
    </citation>
    <scope>NUCLEOTIDE SEQUENCE [LARGE SCALE GENOMIC DNA]</scope>
    <source>
        <strain evidence="16 17">JHH-5317</strain>
    </source>
</reference>
<dbReference type="Pfam" id="PF04438">
    <property type="entry name" value="zf-HIT"/>
    <property type="match status" value="1"/>
</dbReference>
<proteinExistence type="inferred from homology"/>
<feature type="compositionally biased region" description="Acidic residues" evidence="14">
    <location>
        <begin position="412"/>
        <end position="430"/>
    </location>
</feature>
<comment type="subunit">
    <text evidence="10">Interacts with FBL, SNU13, NOP58, NUFIP1, RUVBL1, RUVBL2 and TAF9. Interacts (via HIT-type zinc finger) with the RUVBL1/RUVBL2 complex in the presence of ADP.</text>
</comment>
<evidence type="ECO:0000256" key="1">
    <source>
        <dbReference type="ARBA" id="ARBA00022499"/>
    </source>
</evidence>
<dbReference type="PANTHER" id="PTHR13483">
    <property type="entry name" value="BOX C_D SNORNA PROTEIN 1-RELATED"/>
    <property type="match status" value="1"/>
</dbReference>
<evidence type="ECO:0000256" key="3">
    <source>
        <dbReference type="ARBA" id="ARBA00022553"/>
    </source>
</evidence>
<dbReference type="GO" id="GO:0070761">
    <property type="term" value="C:pre-snoRNP complex"/>
    <property type="evidence" value="ECO:0007669"/>
    <property type="project" value="TreeGrafter"/>
</dbReference>
<feature type="region of interest" description="Disordered" evidence="14">
    <location>
        <begin position="335"/>
        <end position="430"/>
    </location>
</feature>
<dbReference type="PANTHER" id="PTHR13483:SF11">
    <property type="entry name" value="ZINC FINGER HIT DOMAIN-CONTAINING PROTEIN 3"/>
    <property type="match status" value="1"/>
</dbReference>
<dbReference type="GO" id="GO:0008270">
    <property type="term" value="F:zinc ion binding"/>
    <property type="evidence" value="ECO:0007669"/>
    <property type="project" value="UniProtKB-UniRule"/>
</dbReference>
<keyword evidence="3" id="KW-0597">Phosphoprotein</keyword>
<dbReference type="Proteomes" id="UP000233524">
    <property type="component" value="Unassembled WGS sequence"/>
</dbReference>
<dbReference type="GO" id="GO:0005634">
    <property type="term" value="C:nucleus"/>
    <property type="evidence" value="ECO:0007669"/>
    <property type="project" value="TreeGrafter"/>
</dbReference>
<dbReference type="InParanoid" id="A0A2N3NHQ9"/>
<dbReference type="InterPro" id="IPR051639">
    <property type="entry name" value="BCD1"/>
</dbReference>
<evidence type="ECO:0000256" key="14">
    <source>
        <dbReference type="SAM" id="MobiDB-lite"/>
    </source>
</evidence>
<dbReference type="Gene3D" id="3.30.60.190">
    <property type="match status" value="1"/>
</dbReference>
<gene>
    <name evidence="16" type="ORF">jhhlp_001260</name>
</gene>
<dbReference type="AlphaFoldDB" id="A0A2N3NHQ9"/>
<dbReference type="GO" id="GO:0000463">
    <property type="term" value="P:maturation of LSU-rRNA from tricistronic rRNA transcript (SSU-rRNA, 5.8S rRNA, LSU-rRNA)"/>
    <property type="evidence" value="ECO:0007669"/>
    <property type="project" value="TreeGrafter"/>
</dbReference>